<dbReference type="EMBL" id="JAEAOA010002223">
    <property type="protein sequence ID" value="KAK3597134.1"/>
    <property type="molecule type" value="Genomic_DNA"/>
</dbReference>
<keyword evidence="3" id="KW-1185">Reference proteome</keyword>
<proteinExistence type="predicted"/>
<name>A0AAE0W0Z5_9BIVA</name>
<feature type="transmembrane region" description="Helical" evidence="1">
    <location>
        <begin position="79"/>
        <end position="97"/>
    </location>
</feature>
<reference evidence="2" key="2">
    <citation type="journal article" date="2021" name="Genome Biol. Evol.">
        <title>Developing a high-quality reference genome for a parasitic bivalve with doubly uniparental inheritance (Bivalvia: Unionida).</title>
        <authorList>
            <person name="Smith C.H."/>
        </authorList>
    </citation>
    <scope>NUCLEOTIDE SEQUENCE</scope>
    <source>
        <strain evidence="2">CHS0354</strain>
        <tissue evidence="2">Mantle</tissue>
    </source>
</reference>
<gene>
    <name evidence="2" type="ORF">CHS0354_038053</name>
</gene>
<evidence type="ECO:0000256" key="1">
    <source>
        <dbReference type="SAM" id="Phobius"/>
    </source>
</evidence>
<reference evidence="2" key="3">
    <citation type="submission" date="2023-05" db="EMBL/GenBank/DDBJ databases">
        <authorList>
            <person name="Smith C.H."/>
        </authorList>
    </citation>
    <scope>NUCLEOTIDE SEQUENCE</scope>
    <source>
        <strain evidence="2">CHS0354</strain>
        <tissue evidence="2">Mantle</tissue>
    </source>
</reference>
<keyword evidence="1" id="KW-0472">Membrane</keyword>
<dbReference type="Proteomes" id="UP001195483">
    <property type="component" value="Unassembled WGS sequence"/>
</dbReference>
<keyword evidence="1" id="KW-1133">Transmembrane helix</keyword>
<dbReference type="AlphaFoldDB" id="A0AAE0W0Z5"/>
<evidence type="ECO:0000313" key="2">
    <source>
        <dbReference type="EMBL" id="KAK3597134.1"/>
    </source>
</evidence>
<protein>
    <submittedName>
        <fullName evidence="2">Uncharacterized protein</fullName>
    </submittedName>
</protein>
<comment type="caution">
    <text evidence="2">The sequence shown here is derived from an EMBL/GenBank/DDBJ whole genome shotgun (WGS) entry which is preliminary data.</text>
</comment>
<evidence type="ECO:0000313" key="3">
    <source>
        <dbReference type="Proteomes" id="UP001195483"/>
    </source>
</evidence>
<accession>A0AAE0W0Z5</accession>
<organism evidence="2 3">
    <name type="scientific">Potamilus streckersoni</name>
    <dbReference type="NCBI Taxonomy" id="2493646"/>
    <lineage>
        <taxon>Eukaryota</taxon>
        <taxon>Metazoa</taxon>
        <taxon>Spiralia</taxon>
        <taxon>Lophotrochozoa</taxon>
        <taxon>Mollusca</taxon>
        <taxon>Bivalvia</taxon>
        <taxon>Autobranchia</taxon>
        <taxon>Heteroconchia</taxon>
        <taxon>Palaeoheterodonta</taxon>
        <taxon>Unionida</taxon>
        <taxon>Unionoidea</taxon>
        <taxon>Unionidae</taxon>
        <taxon>Ambleminae</taxon>
        <taxon>Lampsilini</taxon>
        <taxon>Potamilus</taxon>
    </lineage>
</organism>
<reference evidence="2" key="1">
    <citation type="journal article" date="2021" name="Genome Biol. Evol.">
        <title>A High-Quality Reference Genome for a Parasitic Bivalve with Doubly Uniparental Inheritance (Bivalvia: Unionida).</title>
        <authorList>
            <person name="Smith C.H."/>
        </authorList>
    </citation>
    <scope>NUCLEOTIDE SEQUENCE</scope>
    <source>
        <strain evidence="2">CHS0354</strain>
    </source>
</reference>
<sequence length="110" mass="12733">MFINFNSLYRRSAVYTGKGLMRLSGSSSAPSFDTKTTMRNQPLGIHPTNPRYLRQMFHQSFISIQDGTLVWQKYPSDQFFYNTTGLFLTLLFAYAVYRMCLKSSPKKKGH</sequence>
<keyword evidence="1" id="KW-0812">Transmembrane</keyword>